<feature type="binding site" evidence="5">
    <location>
        <begin position="99"/>
        <end position="103"/>
    </location>
    <ligand>
        <name>NAD(+)</name>
        <dbReference type="ChEBI" id="CHEBI:57540"/>
    </ligand>
</feature>
<dbReference type="GO" id="GO:0046872">
    <property type="term" value="F:metal ion binding"/>
    <property type="evidence" value="ECO:0007669"/>
    <property type="project" value="UniProtKB-KW"/>
</dbReference>
<dbReference type="InterPro" id="IPR018211">
    <property type="entry name" value="ADH_Fe_CS"/>
</dbReference>
<accession>A0A412ZBS4</accession>
<dbReference type="Gene3D" id="3.40.50.1970">
    <property type="match status" value="1"/>
</dbReference>
<feature type="binding site" evidence="4">
    <location>
        <position position="266"/>
    </location>
    <ligand>
        <name>glycerol</name>
        <dbReference type="ChEBI" id="CHEBI:17754"/>
    </ligand>
</feature>
<evidence type="ECO:0000256" key="3">
    <source>
        <dbReference type="ARBA" id="ARBA00023002"/>
    </source>
</evidence>
<dbReference type="InterPro" id="IPR001670">
    <property type="entry name" value="ADH_Fe/GldA"/>
</dbReference>
<proteinExistence type="inferred from homology"/>
<dbReference type="PANTHER" id="PTHR43616:SF3">
    <property type="entry name" value="HYDROXYCARBOXYLATE DEHYDROGENASE A"/>
    <property type="match status" value="1"/>
</dbReference>
<keyword evidence="3" id="KW-0560">Oxidoreductase</keyword>
<dbReference type="PIRSF" id="PIRSF000112">
    <property type="entry name" value="Glycerol_dehydrogenase"/>
    <property type="match status" value="1"/>
</dbReference>
<dbReference type="Gene3D" id="1.20.1090.10">
    <property type="entry name" value="Dehydroquinate synthase-like - alpha domain"/>
    <property type="match status" value="1"/>
</dbReference>
<dbReference type="EMBL" id="QRZM01000002">
    <property type="protein sequence ID" value="RGV77548.1"/>
    <property type="molecule type" value="Genomic_DNA"/>
</dbReference>
<name>A0A412ZBS4_9FIRM</name>
<keyword evidence="5" id="KW-0520">NAD</keyword>
<gene>
    <name evidence="8" type="ORF">DW839_25600</name>
    <name evidence="7" type="ORF">DWW02_07750</name>
</gene>
<evidence type="ECO:0000259" key="6">
    <source>
        <dbReference type="Pfam" id="PF00465"/>
    </source>
</evidence>
<dbReference type="RefSeq" id="WP_002572640.1">
    <property type="nucleotide sequence ID" value="NZ_CAUFHZ010000024.1"/>
</dbReference>
<evidence type="ECO:0000313" key="8">
    <source>
        <dbReference type="EMBL" id="RHC50638.1"/>
    </source>
</evidence>
<feature type="binding site" evidence="5">
    <location>
        <position position="130"/>
    </location>
    <ligand>
        <name>NAD(+)</name>
        <dbReference type="ChEBI" id="CHEBI:57540"/>
    </ligand>
</feature>
<protein>
    <submittedName>
        <fullName evidence="7">Iron-containing alcohol dehydrogenase</fullName>
    </submittedName>
</protein>
<comment type="similarity">
    <text evidence="1">Belongs to the iron-containing alcohol dehydrogenase family.</text>
</comment>
<dbReference type="PROSITE" id="PS00913">
    <property type="entry name" value="ADH_IRON_1"/>
    <property type="match status" value="1"/>
</dbReference>
<evidence type="ECO:0000313" key="7">
    <source>
        <dbReference type="EMBL" id="RGV77548.1"/>
    </source>
</evidence>
<reference evidence="9 10" key="1">
    <citation type="submission" date="2018-08" db="EMBL/GenBank/DDBJ databases">
        <title>A genome reference for cultivated species of the human gut microbiota.</title>
        <authorList>
            <person name="Zou Y."/>
            <person name="Xue W."/>
            <person name="Luo G."/>
        </authorList>
    </citation>
    <scope>NUCLEOTIDE SEQUENCE [LARGE SCALE GENOMIC DNA]</scope>
    <source>
        <strain evidence="7 10">AF14-18</strain>
        <strain evidence="8 9">AM35-14</strain>
    </source>
</reference>
<dbReference type="Proteomes" id="UP000283975">
    <property type="component" value="Unassembled WGS sequence"/>
</dbReference>
<dbReference type="InterPro" id="IPR016205">
    <property type="entry name" value="Glycerol_DH"/>
</dbReference>
<feature type="binding site" evidence="4">
    <location>
        <position position="285"/>
    </location>
    <ligand>
        <name>glycerol</name>
        <dbReference type="ChEBI" id="CHEBI:17754"/>
    </ligand>
</feature>
<dbReference type="Pfam" id="PF00465">
    <property type="entry name" value="Fe-ADH"/>
    <property type="match status" value="1"/>
</dbReference>
<dbReference type="PANTHER" id="PTHR43616">
    <property type="entry name" value="GLYCEROL DEHYDROGENASE"/>
    <property type="match status" value="1"/>
</dbReference>
<keyword evidence="2 4" id="KW-0479">Metal-binding</keyword>
<dbReference type="CDD" id="cd08550">
    <property type="entry name" value="GlyDH-like"/>
    <property type="match status" value="1"/>
</dbReference>
<dbReference type="EMBL" id="QSHZ01000036">
    <property type="protein sequence ID" value="RHC50638.1"/>
    <property type="molecule type" value="Genomic_DNA"/>
</dbReference>
<comment type="cofactor">
    <cofactor evidence="4">
        <name>Zn(2+)</name>
        <dbReference type="ChEBI" id="CHEBI:29105"/>
    </cofactor>
    <text evidence="4">Binds 1 zinc ion per subunit.</text>
</comment>
<evidence type="ECO:0000256" key="5">
    <source>
        <dbReference type="PIRSR" id="PIRSR000112-3"/>
    </source>
</evidence>
<feature type="binding site" evidence="5">
    <location>
        <position position="136"/>
    </location>
    <ligand>
        <name>NAD(+)</name>
        <dbReference type="ChEBI" id="CHEBI:57540"/>
    </ligand>
</feature>
<evidence type="ECO:0000256" key="1">
    <source>
        <dbReference type="ARBA" id="ARBA00007358"/>
    </source>
</evidence>
<feature type="binding site" evidence="4">
    <location>
        <position position="180"/>
    </location>
    <ligand>
        <name>glycerol</name>
        <dbReference type="ChEBI" id="CHEBI:17754"/>
    </ligand>
</feature>
<keyword evidence="4" id="KW-0862">Zinc</keyword>
<dbReference type="AlphaFoldDB" id="A0A412ZBS4"/>
<feature type="domain" description="Alcohol dehydrogenase iron-type/glycerol dehydrogenase GldA" evidence="6">
    <location>
        <begin position="15"/>
        <end position="146"/>
    </location>
</feature>
<evidence type="ECO:0000256" key="4">
    <source>
        <dbReference type="PIRSR" id="PIRSR000112-1"/>
    </source>
</evidence>
<organism evidence="7 10">
    <name type="scientific">Enterocloster bolteae</name>
    <dbReference type="NCBI Taxonomy" id="208479"/>
    <lineage>
        <taxon>Bacteria</taxon>
        <taxon>Bacillati</taxon>
        <taxon>Bacillota</taxon>
        <taxon>Clostridia</taxon>
        <taxon>Lachnospirales</taxon>
        <taxon>Lachnospiraceae</taxon>
        <taxon>Enterocloster</taxon>
    </lineage>
</organism>
<evidence type="ECO:0000256" key="2">
    <source>
        <dbReference type="ARBA" id="ARBA00022723"/>
    </source>
</evidence>
<dbReference type="GO" id="GO:0016614">
    <property type="term" value="F:oxidoreductase activity, acting on CH-OH group of donors"/>
    <property type="evidence" value="ECO:0007669"/>
    <property type="project" value="InterPro"/>
</dbReference>
<sequence length="367" mass="40989">MGTKLDVAFKFGAGRYIQEPDALKLAGGEIGRFGHHALVIGGPTALDIAGEPLRRSLCDACVTHEFVVYPGYNTREAANHYAAYCKKNSFDVVVGVGGGKIMDLAKSIAHMAELPVVNIPTQAATCAAYTPMSVMYTEEGAAYGTVGGNFYHDYEVSAVIIDETVMIHQPPRYAASGILDAMAKFIEVQHGHASMPFNDFNIELYTAYYLSKYTYDILKETCLKVYDDIREHRLTKEVHDFLFINFALTSVISGVSKAFGQTALAHEMYYCARMFFTNDSLSYLHGEIVGTSLILQLYYNGTPEKIPEFRNFMKRMEMPVTLKELGIPETGKNIQKIFEYLHSTAFVEDTEENREKLMNSIRAVCEI</sequence>
<evidence type="ECO:0000313" key="9">
    <source>
        <dbReference type="Proteomes" id="UP000283975"/>
    </source>
</evidence>
<dbReference type="SUPFAM" id="SSF56796">
    <property type="entry name" value="Dehydroquinate synthase-like"/>
    <property type="match status" value="1"/>
</dbReference>
<dbReference type="Proteomes" id="UP000284543">
    <property type="component" value="Unassembled WGS sequence"/>
</dbReference>
<comment type="caution">
    <text evidence="7">The sequence shown here is derived from an EMBL/GenBank/DDBJ whole genome shotgun (WGS) entry which is preliminary data.</text>
</comment>
<evidence type="ECO:0000313" key="10">
    <source>
        <dbReference type="Proteomes" id="UP000284543"/>
    </source>
</evidence>